<evidence type="ECO:0000256" key="4">
    <source>
        <dbReference type="ARBA" id="ARBA00012945"/>
    </source>
</evidence>
<gene>
    <name evidence="13" type="primary">odhB</name>
    <name evidence="13" type="ORF">EXM22_00290</name>
</gene>
<evidence type="ECO:0000313" key="14">
    <source>
        <dbReference type="Proteomes" id="UP000324209"/>
    </source>
</evidence>
<comment type="similarity">
    <text evidence="3 11">Belongs to the 2-oxoacid dehydrogenase family.</text>
</comment>
<evidence type="ECO:0000256" key="11">
    <source>
        <dbReference type="RuleBase" id="RU361138"/>
    </source>
</evidence>
<dbReference type="SUPFAM" id="SSF51230">
    <property type="entry name" value="Single hybrid motif"/>
    <property type="match status" value="1"/>
</dbReference>
<keyword evidence="7 11" id="KW-0808">Transferase</keyword>
<evidence type="ECO:0000256" key="7">
    <source>
        <dbReference type="ARBA" id="ARBA00022679"/>
    </source>
</evidence>
<dbReference type="OrthoDB" id="9805770at2"/>
<comment type="function">
    <text evidence="1 11">E2 component of the 2-oxoglutarate dehydrogenase (OGDH) complex which catalyzes the second step in the conversion of 2-oxoglutarate to succinyl-CoA and CO(2).</text>
</comment>
<dbReference type="GO" id="GO:0004149">
    <property type="term" value="F:dihydrolipoyllysine-residue succinyltransferase activity"/>
    <property type="evidence" value="ECO:0007669"/>
    <property type="project" value="UniProtKB-UniRule"/>
</dbReference>
<evidence type="ECO:0000256" key="6">
    <source>
        <dbReference type="ARBA" id="ARBA00022532"/>
    </source>
</evidence>
<dbReference type="Pfam" id="PF00198">
    <property type="entry name" value="2-oxoacid_dh"/>
    <property type="match status" value="1"/>
</dbReference>
<dbReference type="InterPro" id="IPR011053">
    <property type="entry name" value="Single_hybrid_motif"/>
</dbReference>
<name>A0A5C1QIW9_9SPIO</name>
<dbReference type="Proteomes" id="UP000324209">
    <property type="component" value="Chromosome"/>
</dbReference>
<feature type="domain" description="Lipoyl-binding" evidence="12">
    <location>
        <begin position="1"/>
        <end position="75"/>
    </location>
</feature>
<reference evidence="13 14" key="1">
    <citation type="submission" date="2019-02" db="EMBL/GenBank/DDBJ databases">
        <title>Complete Genome Sequence and Methylome Analysis of free living Spirochaetas.</title>
        <authorList>
            <person name="Fomenkov A."/>
            <person name="Dubinina G."/>
            <person name="Leshcheva N."/>
            <person name="Mikheeva N."/>
            <person name="Grabovich M."/>
            <person name="Vincze T."/>
            <person name="Roberts R.J."/>
        </authorList>
    </citation>
    <scope>NUCLEOTIDE SEQUENCE [LARGE SCALE GENOMIC DNA]</scope>
    <source>
        <strain evidence="13 14">K2</strain>
    </source>
</reference>
<evidence type="ECO:0000256" key="9">
    <source>
        <dbReference type="ARBA" id="ARBA00023315"/>
    </source>
</evidence>
<dbReference type="EC" id="2.3.1.61" evidence="4 11"/>
<dbReference type="FunFam" id="3.30.559.10:FF:000007">
    <property type="entry name" value="Dihydrolipoamide acetyltransferase component of pyruvate dehydrogenase complex"/>
    <property type="match status" value="1"/>
</dbReference>
<evidence type="ECO:0000256" key="3">
    <source>
        <dbReference type="ARBA" id="ARBA00007317"/>
    </source>
</evidence>
<evidence type="ECO:0000256" key="2">
    <source>
        <dbReference type="ARBA" id="ARBA00005145"/>
    </source>
</evidence>
<evidence type="ECO:0000259" key="12">
    <source>
        <dbReference type="PROSITE" id="PS50968"/>
    </source>
</evidence>
<dbReference type="PANTHER" id="PTHR43416:SF5">
    <property type="entry name" value="DIHYDROLIPOYLLYSINE-RESIDUE SUCCINYLTRANSFERASE COMPONENT OF 2-OXOGLUTARATE DEHYDROGENASE COMPLEX, MITOCHONDRIAL"/>
    <property type="match status" value="1"/>
</dbReference>
<sequence length="395" mass="43409">MIELRIPEMGESVTGGILAAWLKQDGDFVAVGEEVLELETDKATLAVPSPAAGALKILIREDSEVEIGQLVAEVDTQAVGESPKPLIDKENIPAEDHYSPSVRHALQTYGLKSIEMPGSGKKGHLTKEDVLDYVQKQGIKAVPLSGSSTETPVETPAVTPAETQEFRRVKMSRIRQKIAANLVQSKQQSAHLTTFNEVDMSEIMEIRTLYKDDFFKSKAVKLGFMSFFVKAVCAALAEYPQLNAVIEGEDLLYRNHLNISIAVSTEKGLITPVLKRAETLSFAQIESQIISFSKRAAERKLLPDELSGGTFTITNGGIFGSLLSTPIPSPGQSGILGMHSIVKKPVVRNDEIVIRPMMYLALTYDHRIIDGREAVSFLNILKKDLEDPRRILIDL</sequence>
<organism evidence="13 14">
    <name type="scientific">Oceanispirochaeta crateris</name>
    <dbReference type="NCBI Taxonomy" id="2518645"/>
    <lineage>
        <taxon>Bacteria</taxon>
        <taxon>Pseudomonadati</taxon>
        <taxon>Spirochaetota</taxon>
        <taxon>Spirochaetia</taxon>
        <taxon>Spirochaetales</taxon>
        <taxon>Spirochaetaceae</taxon>
        <taxon>Oceanispirochaeta</taxon>
    </lineage>
</organism>
<dbReference type="InterPro" id="IPR036625">
    <property type="entry name" value="E3-bd_dom_sf"/>
</dbReference>
<dbReference type="NCBIfam" id="NF004309">
    <property type="entry name" value="PRK05704.1"/>
    <property type="match status" value="1"/>
</dbReference>
<dbReference type="UniPathway" id="UPA00868">
    <property type="reaction ID" value="UER00840"/>
</dbReference>
<comment type="cofactor">
    <cofactor evidence="11">
        <name>(R)-lipoate</name>
        <dbReference type="ChEBI" id="CHEBI:83088"/>
    </cofactor>
    <text evidence="11">Binds 1 lipoyl cofactor covalently.</text>
</comment>
<dbReference type="PROSITE" id="PS50968">
    <property type="entry name" value="BIOTINYL_LIPOYL"/>
    <property type="match status" value="1"/>
</dbReference>
<dbReference type="Gene3D" id="2.40.50.100">
    <property type="match status" value="1"/>
</dbReference>
<keyword evidence="6 11" id="KW-0816">Tricarboxylic acid cycle</keyword>
<dbReference type="EMBL" id="CP036150">
    <property type="protein sequence ID" value="QEN06504.1"/>
    <property type="molecule type" value="Genomic_DNA"/>
</dbReference>
<dbReference type="PANTHER" id="PTHR43416">
    <property type="entry name" value="DIHYDROLIPOYLLYSINE-RESIDUE SUCCINYLTRANSFERASE COMPONENT OF 2-OXOGLUTARATE DEHYDROGENASE COMPLEX, MITOCHONDRIAL-RELATED"/>
    <property type="match status" value="1"/>
</dbReference>
<protein>
    <recommendedName>
        <fullName evidence="5 11">Dihydrolipoyllysine-residue succinyltransferase component of 2-oxoglutarate dehydrogenase complex</fullName>
        <ecNumber evidence="4 11">2.3.1.61</ecNumber>
    </recommendedName>
    <alternativeName>
        <fullName evidence="11">2-oxoglutarate dehydrogenase complex component E2</fullName>
    </alternativeName>
</protein>
<keyword evidence="14" id="KW-1185">Reference proteome</keyword>
<keyword evidence="9 11" id="KW-0012">Acyltransferase</keyword>
<dbReference type="InterPro" id="IPR050537">
    <property type="entry name" value="2-oxoacid_dehydrogenase"/>
</dbReference>
<evidence type="ECO:0000256" key="10">
    <source>
        <dbReference type="ARBA" id="ARBA00052761"/>
    </source>
</evidence>
<dbReference type="InterPro" id="IPR004167">
    <property type="entry name" value="PSBD"/>
</dbReference>
<dbReference type="InterPro" id="IPR006255">
    <property type="entry name" value="SucB"/>
</dbReference>
<dbReference type="Pfam" id="PF02817">
    <property type="entry name" value="E3_binding"/>
    <property type="match status" value="1"/>
</dbReference>
<comment type="pathway">
    <text evidence="2 11">Amino-acid degradation; L-lysine degradation via saccharopine pathway; glutaryl-CoA from L-lysine: step 6/6.</text>
</comment>
<dbReference type="InterPro" id="IPR003016">
    <property type="entry name" value="2-oxoA_DH_lipoyl-BS"/>
</dbReference>
<dbReference type="Gene3D" id="3.30.559.10">
    <property type="entry name" value="Chloramphenicol acetyltransferase-like domain"/>
    <property type="match status" value="1"/>
</dbReference>
<evidence type="ECO:0000256" key="5">
    <source>
        <dbReference type="ARBA" id="ARBA00019511"/>
    </source>
</evidence>
<evidence type="ECO:0000313" key="13">
    <source>
        <dbReference type="EMBL" id="QEN06504.1"/>
    </source>
</evidence>
<dbReference type="InterPro" id="IPR023213">
    <property type="entry name" value="CAT-like_dom_sf"/>
</dbReference>
<accession>A0A5C1QIW9</accession>
<dbReference type="CDD" id="cd06849">
    <property type="entry name" value="lipoyl_domain"/>
    <property type="match status" value="1"/>
</dbReference>
<dbReference type="SUPFAM" id="SSF47005">
    <property type="entry name" value="Peripheral subunit-binding domain of 2-oxo acid dehydrogenase complex"/>
    <property type="match status" value="1"/>
</dbReference>
<proteinExistence type="inferred from homology"/>
<dbReference type="GO" id="GO:0033512">
    <property type="term" value="P:L-lysine catabolic process to acetyl-CoA via saccharopine"/>
    <property type="evidence" value="ECO:0007669"/>
    <property type="project" value="UniProtKB-UniRule"/>
</dbReference>
<evidence type="ECO:0000256" key="8">
    <source>
        <dbReference type="ARBA" id="ARBA00022823"/>
    </source>
</evidence>
<dbReference type="Pfam" id="PF00364">
    <property type="entry name" value="Biotin_lipoyl"/>
    <property type="match status" value="1"/>
</dbReference>
<dbReference type="KEGG" id="ock:EXM22_00290"/>
<dbReference type="GO" id="GO:0006099">
    <property type="term" value="P:tricarboxylic acid cycle"/>
    <property type="evidence" value="ECO:0007669"/>
    <property type="project" value="UniProtKB-UniRule"/>
</dbReference>
<dbReference type="PROSITE" id="PS00189">
    <property type="entry name" value="LIPOYL"/>
    <property type="match status" value="1"/>
</dbReference>
<dbReference type="Gene3D" id="4.10.320.10">
    <property type="entry name" value="E3-binding domain"/>
    <property type="match status" value="1"/>
</dbReference>
<dbReference type="NCBIfam" id="TIGR01347">
    <property type="entry name" value="sucB"/>
    <property type="match status" value="1"/>
</dbReference>
<evidence type="ECO:0000256" key="1">
    <source>
        <dbReference type="ARBA" id="ARBA00004052"/>
    </source>
</evidence>
<dbReference type="InterPro" id="IPR001078">
    <property type="entry name" value="2-oxoacid_DH_actylTfrase"/>
</dbReference>
<dbReference type="AlphaFoldDB" id="A0A5C1QIW9"/>
<keyword evidence="8 11" id="KW-0450">Lipoyl</keyword>
<dbReference type="GO" id="GO:0045252">
    <property type="term" value="C:oxoglutarate dehydrogenase complex"/>
    <property type="evidence" value="ECO:0007669"/>
    <property type="project" value="UniProtKB-UniRule"/>
</dbReference>
<dbReference type="InterPro" id="IPR000089">
    <property type="entry name" value="Biotin_lipoyl"/>
</dbReference>
<dbReference type="SUPFAM" id="SSF52777">
    <property type="entry name" value="CoA-dependent acyltransferases"/>
    <property type="match status" value="1"/>
</dbReference>
<dbReference type="RefSeq" id="WP_149484587.1">
    <property type="nucleotide sequence ID" value="NZ_CP036150.1"/>
</dbReference>
<dbReference type="GO" id="GO:0005829">
    <property type="term" value="C:cytosol"/>
    <property type="evidence" value="ECO:0007669"/>
    <property type="project" value="TreeGrafter"/>
</dbReference>
<comment type="catalytic activity">
    <reaction evidence="10 11">
        <text>N(6)-[(R)-dihydrolipoyl]-L-lysyl-[protein] + succinyl-CoA = N(6)-[(R)-S(8)-succinyldihydrolipoyl]-L-lysyl-[protein] + CoA</text>
        <dbReference type="Rhea" id="RHEA:15213"/>
        <dbReference type="Rhea" id="RHEA-COMP:10475"/>
        <dbReference type="Rhea" id="RHEA-COMP:20092"/>
        <dbReference type="ChEBI" id="CHEBI:57287"/>
        <dbReference type="ChEBI" id="CHEBI:57292"/>
        <dbReference type="ChEBI" id="CHEBI:83100"/>
        <dbReference type="ChEBI" id="CHEBI:83120"/>
        <dbReference type="EC" id="2.3.1.61"/>
    </reaction>
</comment>